<sequence>MNLIERNLSAAEDLHQPDRRPDVCGDPGREDLSFVQNRLWFQHRMAQGSPFYNIPAAFRLYGHLDAKCLQAAFQELIDNHETLRTCFILEEGVPKRLPLRGPRFSLPMIDLSSEGPGQEQLHDQMAKEANLAFDLTDAPLLRAKLFRQSAQEHVLQITGHHMAMDGWSAGILMKNLFNAYSRFVLGQKTPQTPPEPSYGTFIDEQTQKFSEQAPEAPSQLEFWRGQLADMPARLLLPYDHPHPLQSTFAGKTAVFTIPPALTNRLNEISRSCGSSLFMTLLAGFKLLLANLTGQDDIVVGTAVSNRRKRGFEHAVGCFANTLLLRTHVDRTAEFTTCLSAVRDTVTGALDNQDLPFERLLTDLAPGMNTHRHQIPQVMFVFEPGVLQRVDLPELTASVMDIFCDTAKFELGLYIAETENGLKGLLEYSTDLFDADGIADIIAHYIALLEDIAATPGIRCDALGKAPWTESRPLQPFSCVPASQPIHAMVLEQARKHPNAVAIREGDAELTYEDLVQRAWSVAANLQDRGVKQGDLIGLSAPRSTNAVVTMLGIWLAGAVYVPLDPTMPPGRRAKITSAERLALMLDEDAITSLCHPEAGSLSSTISHRNIEAEGLAYVIHTSGSTGQPKGVAVTHANLSNLAWGLKDRIHDRFPGRLNIGLNGPLHFDTSIKQLVQLGFGHCLVLLPAAQQGFDAAEVLRHVEKQGIDLFDCTPSQAELLLNAGLADLSHDALKALLVGGEAISTPLWARLGTLKHTQCFNLYGPTECTVDASVAEVSGDLPHIGTPLPGTDIVILDDGLRPVRNGAAGEICIRGNGVALGYLGQAGPTAERYVCDPLSTDPGRRLYRSGDLGRIRHDGTIEWLGRKDDQLKLHGLRIEPGEIEQILRAHPLIDDAMVWVPEQPVGHPQLVAAVVAKPPHAPQIGGRMRRVMPNGLAMMELNGNETAFLYDEVFVRNAYFRNGIAVSAGDCVIDVGANIGLFSLAVGAMAADLDIHCLEPNPHLQTILTDNLSLYAPDARLWPVAAGQRQETSSFTFYPNLSLLSGLHSDPRQDRDLLRSYLDQHHARPEPQDTREDQWGALLDHEMASQEFPVDVIPLSQLIDEAGLQTIDLLKINVEKSEEAVLAGLRADHWPRIKQIVLELHDFDDRLARVTGLLKDKGFEVIVENDWSVGHEQKIFYLYARREDAAPSLAGVAPRDLQYTSPLTAEAVIRQCCEFLPAYMVPMRVAFVDRLPLTSRGKRNRRAPLPDILQQQDRSHSHVPCESDLERKIADLWLSVLPDQKQIGRHDGFFDLGGNSIALLTVHARLQTFLNRPIPLTDMFEYRTPAALAQYLGNARTGDGEKPLERLSRKATENLRDDGAIAIIGMAGRFPEAGDVETFWQNLCSGKDCIRQLSRDDLRLSGVADDTIDLPGYVATGGVVDGVSKFDAAFFGMSPADAAILDPQHRIFMQLAWHALEDAGCIDSNVGVFASSGVSTYLLNNIWRSPELVESIGAHRLLIANDKDHLATQTSYRLGLRGPSVVVQTACSSSLVCVHMARQSLLSGECDAAIAGGVSIRTPQRTGYRYKPGGIGSRSGRCAPFDNEADGTVGGNGGAVVVLKRLADAITNGDRIVAIIKGSAINNDGDLKVGYTAPSIEGQADVIRSALSDAGVHPHSITYVEAHGTATPIGDPIEMEALKRVLRPNMDAETAAGSGCEIGSVKGSIGHLDTAAGIVGLIKASLMLQHRTMVASGNFRDINQAIDLGRSGFSISTATHPWPQSATPRRAGVSSFGIGGTNAHVVLEEAPALEKQNRSNSTGPYLLIWSAKTAVAADILADRLADSFAAAPMSAERLVDMAASLATGRRGFDHRRYLLVTDPQAAVAGLRNRTYEAHDLSQAKTSRLVFAIDDTDARPEIGHHPYRNEPAYRQALLDFTATAERLAGIDLNTPKDVDHDQKLSPVASRLKSVANQYALARAWMDWGVRPTAIIASGSARHIVPCLMEGTPLEDAIQRLKQEYESATDAGHLRRSMIAPNPRDISQAIVLTMAGDRAAPGHLPVSLMSLSALPSNSSDVEAQRHILATAAMLWAHGIAIDWRVFMRRSGDRQHVSLPSYPFAEDHHWIGEDEKPDRADATGHRRMPEEQAGDTIETSLLEIWKTALGVEAITLDDDFFDLGGHSLIAVDIVDSIRSRWPVALPLQSLFEATTIRSLAGLIRTAQVEQERRVS</sequence>
<dbReference type="InterPro" id="IPR032821">
    <property type="entry name" value="PKS_assoc"/>
</dbReference>
<dbReference type="GO" id="GO:0008168">
    <property type="term" value="F:methyltransferase activity"/>
    <property type="evidence" value="ECO:0007669"/>
    <property type="project" value="UniProtKB-KW"/>
</dbReference>
<dbReference type="Gene3D" id="1.10.1240.100">
    <property type="match status" value="1"/>
</dbReference>
<dbReference type="PANTHER" id="PTHR45527:SF1">
    <property type="entry name" value="FATTY ACID SYNTHASE"/>
    <property type="match status" value="1"/>
</dbReference>
<keyword evidence="3" id="KW-0597">Phosphoprotein</keyword>
<dbReference type="Gene3D" id="1.10.1200.10">
    <property type="entry name" value="ACP-like"/>
    <property type="match status" value="2"/>
</dbReference>
<evidence type="ECO:0000256" key="4">
    <source>
        <dbReference type="ARBA" id="ARBA00022679"/>
    </source>
</evidence>
<dbReference type="CDD" id="cd19531">
    <property type="entry name" value="LCL_NRPS-like"/>
    <property type="match status" value="1"/>
</dbReference>
<dbReference type="InterPro" id="IPR010071">
    <property type="entry name" value="AA_adenyl_dom"/>
</dbReference>
<dbReference type="CDD" id="cd00833">
    <property type="entry name" value="PKS"/>
    <property type="match status" value="1"/>
</dbReference>
<dbReference type="InterPro" id="IPR029063">
    <property type="entry name" value="SAM-dependent_MTases_sf"/>
</dbReference>
<dbReference type="PROSITE" id="PS52004">
    <property type="entry name" value="KS3_2"/>
    <property type="match status" value="1"/>
</dbReference>
<dbReference type="SUPFAM" id="SSF53901">
    <property type="entry name" value="Thiolase-like"/>
    <property type="match status" value="1"/>
</dbReference>
<dbReference type="SUPFAM" id="SSF56801">
    <property type="entry name" value="Acetyl-CoA synthetase-like"/>
    <property type="match status" value="1"/>
</dbReference>
<dbReference type="Gene3D" id="3.40.50.12780">
    <property type="entry name" value="N-terminal domain of ligase-like"/>
    <property type="match status" value="1"/>
</dbReference>
<keyword evidence="9" id="KW-0489">Methyltransferase</keyword>
<evidence type="ECO:0000259" key="7">
    <source>
        <dbReference type="PROSITE" id="PS50075"/>
    </source>
</evidence>
<dbReference type="Gene3D" id="3.30.70.3290">
    <property type="match status" value="1"/>
</dbReference>
<evidence type="ECO:0000256" key="6">
    <source>
        <dbReference type="SAM" id="MobiDB-lite"/>
    </source>
</evidence>
<dbReference type="Pfam" id="PF05050">
    <property type="entry name" value="Methyltransf_21"/>
    <property type="match status" value="1"/>
</dbReference>
<dbReference type="SUPFAM" id="SSF53335">
    <property type="entry name" value="S-adenosyl-L-methionine-dependent methyltransferases"/>
    <property type="match status" value="1"/>
</dbReference>
<dbReference type="InterPro" id="IPR006162">
    <property type="entry name" value="Ppantetheine_attach_site"/>
</dbReference>
<dbReference type="InterPro" id="IPR006342">
    <property type="entry name" value="FkbM_mtfrase"/>
</dbReference>
<dbReference type="NCBIfam" id="TIGR01733">
    <property type="entry name" value="AA-adenyl-dom"/>
    <property type="match status" value="1"/>
</dbReference>
<dbReference type="InterPro" id="IPR016039">
    <property type="entry name" value="Thiolase-like"/>
</dbReference>
<organism evidence="9 10">
    <name type="scientific">Neorhizobium huautlense</name>
    <dbReference type="NCBI Taxonomy" id="67774"/>
    <lineage>
        <taxon>Bacteria</taxon>
        <taxon>Pseudomonadati</taxon>
        <taxon>Pseudomonadota</taxon>
        <taxon>Alphaproteobacteria</taxon>
        <taxon>Hyphomicrobiales</taxon>
        <taxon>Rhizobiaceae</taxon>
        <taxon>Rhizobium/Agrobacterium group</taxon>
        <taxon>Neorhizobium</taxon>
    </lineage>
</organism>
<protein>
    <submittedName>
        <fullName evidence="9">Amino acid adenylation domain-containing protein/FkbM family methyltransferase</fullName>
    </submittedName>
</protein>
<feature type="region of interest" description="Disordered" evidence="6">
    <location>
        <begin position="2107"/>
        <end position="2130"/>
    </location>
</feature>
<dbReference type="Pfam" id="PF02801">
    <property type="entry name" value="Ketoacyl-synt_C"/>
    <property type="match status" value="1"/>
</dbReference>
<dbReference type="InterPro" id="IPR020845">
    <property type="entry name" value="AMP-binding_CS"/>
</dbReference>
<dbReference type="Gene3D" id="3.40.47.10">
    <property type="match status" value="1"/>
</dbReference>
<dbReference type="Pfam" id="PF00501">
    <property type="entry name" value="AMP-binding"/>
    <property type="match status" value="1"/>
</dbReference>
<dbReference type="Gene3D" id="3.30.300.30">
    <property type="match status" value="2"/>
</dbReference>
<dbReference type="Pfam" id="PF00109">
    <property type="entry name" value="ketoacyl-synt"/>
    <property type="match status" value="1"/>
</dbReference>
<feature type="compositionally biased region" description="Basic and acidic residues" evidence="6">
    <location>
        <begin position="2107"/>
        <end position="2127"/>
    </location>
</feature>
<dbReference type="InterPro" id="IPR023213">
    <property type="entry name" value="CAT-like_dom_sf"/>
</dbReference>
<comment type="caution">
    <text evidence="9">The sequence shown here is derived from an EMBL/GenBank/DDBJ whole genome shotgun (WGS) entry which is preliminary data.</text>
</comment>
<dbReference type="CDD" id="cd05930">
    <property type="entry name" value="A_NRPS"/>
    <property type="match status" value="1"/>
</dbReference>
<dbReference type="InterPro" id="IPR009081">
    <property type="entry name" value="PP-bd_ACP"/>
</dbReference>
<dbReference type="Proteomes" id="UP001241472">
    <property type="component" value="Unassembled WGS sequence"/>
</dbReference>
<gene>
    <name evidence="9" type="ORF">J2T09_003149</name>
</gene>
<keyword evidence="10" id="KW-1185">Reference proteome</keyword>
<dbReference type="PROSITE" id="PS00606">
    <property type="entry name" value="KS3_1"/>
    <property type="match status" value="1"/>
</dbReference>
<feature type="domain" description="Ketosynthase family 3 (KS3)" evidence="8">
    <location>
        <begin position="1362"/>
        <end position="1789"/>
    </location>
</feature>
<evidence type="ECO:0000313" key="10">
    <source>
        <dbReference type="Proteomes" id="UP001241472"/>
    </source>
</evidence>
<name>A0ABT9PV84_9HYPH</name>
<dbReference type="SUPFAM" id="SSF52777">
    <property type="entry name" value="CoA-dependent acyltransferases"/>
    <property type="match status" value="2"/>
</dbReference>
<evidence type="ECO:0000256" key="1">
    <source>
        <dbReference type="ARBA" id="ARBA00001957"/>
    </source>
</evidence>
<dbReference type="Pfam" id="PF00550">
    <property type="entry name" value="PP-binding"/>
    <property type="match status" value="2"/>
</dbReference>
<dbReference type="PROSITE" id="PS00012">
    <property type="entry name" value="PHOSPHOPANTETHEINE"/>
    <property type="match status" value="1"/>
</dbReference>
<dbReference type="Pfam" id="PF16197">
    <property type="entry name" value="KAsynt_C_assoc"/>
    <property type="match status" value="1"/>
</dbReference>
<dbReference type="InterPro" id="IPR036736">
    <property type="entry name" value="ACP-like_sf"/>
</dbReference>
<dbReference type="PANTHER" id="PTHR45527">
    <property type="entry name" value="NONRIBOSOMAL PEPTIDE SYNTHETASE"/>
    <property type="match status" value="1"/>
</dbReference>
<dbReference type="PROSITE" id="PS00455">
    <property type="entry name" value="AMP_BINDING"/>
    <property type="match status" value="1"/>
</dbReference>
<evidence type="ECO:0000256" key="5">
    <source>
        <dbReference type="ARBA" id="ARBA00022737"/>
    </source>
</evidence>
<keyword evidence="4" id="KW-0808">Transferase</keyword>
<keyword evidence="5" id="KW-0677">Repeat</keyword>
<feature type="domain" description="Carrier" evidence="7">
    <location>
        <begin position="2129"/>
        <end position="2204"/>
    </location>
</feature>
<evidence type="ECO:0000313" key="9">
    <source>
        <dbReference type="EMBL" id="MDP9838381.1"/>
    </source>
</evidence>
<evidence type="ECO:0000256" key="2">
    <source>
        <dbReference type="ARBA" id="ARBA00022450"/>
    </source>
</evidence>
<dbReference type="InterPro" id="IPR020841">
    <property type="entry name" value="PKS_Beta-ketoAc_synthase_dom"/>
</dbReference>
<dbReference type="Gene3D" id="3.30.559.10">
    <property type="entry name" value="Chloramphenicol acetyltransferase-like domain"/>
    <property type="match status" value="1"/>
</dbReference>
<dbReference type="SUPFAM" id="SSF47336">
    <property type="entry name" value="ACP-like"/>
    <property type="match status" value="2"/>
</dbReference>
<dbReference type="Gene3D" id="3.30.559.30">
    <property type="entry name" value="Nonribosomal peptide synthetase, condensation domain"/>
    <property type="match status" value="1"/>
</dbReference>
<dbReference type="SMART" id="SM00823">
    <property type="entry name" value="PKS_PP"/>
    <property type="match status" value="2"/>
</dbReference>
<dbReference type="InterPro" id="IPR014030">
    <property type="entry name" value="Ketoacyl_synth_N"/>
</dbReference>
<dbReference type="RefSeq" id="WP_306836233.1">
    <property type="nucleotide sequence ID" value="NZ_JAUSRF010000010.1"/>
</dbReference>
<reference evidence="9 10" key="1">
    <citation type="submission" date="2023-07" db="EMBL/GenBank/DDBJ databases">
        <title>Sorghum-associated microbial communities from plants grown in Nebraska, USA.</title>
        <authorList>
            <person name="Schachtman D."/>
        </authorList>
    </citation>
    <scope>NUCLEOTIDE SEQUENCE [LARGE SCALE GENOMIC DNA]</scope>
    <source>
        <strain evidence="9 10">DS1307</strain>
    </source>
</reference>
<accession>A0ABT9PV84</accession>
<dbReference type="SMART" id="SM00825">
    <property type="entry name" value="PKS_KS"/>
    <property type="match status" value="1"/>
</dbReference>
<dbReference type="InterPro" id="IPR045851">
    <property type="entry name" value="AMP-bd_C_sf"/>
</dbReference>
<dbReference type="Pfam" id="PF00668">
    <property type="entry name" value="Condensation"/>
    <property type="match status" value="1"/>
</dbReference>
<dbReference type="GO" id="GO:0032259">
    <property type="term" value="P:methylation"/>
    <property type="evidence" value="ECO:0007669"/>
    <property type="project" value="UniProtKB-KW"/>
</dbReference>
<dbReference type="InterPro" id="IPR000873">
    <property type="entry name" value="AMP-dep_synth/lig_dom"/>
</dbReference>
<dbReference type="InterPro" id="IPR014031">
    <property type="entry name" value="Ketoacyl_synth_C"/>
</dbReference>
<dbReference type="NCBIfam" id="TIGR01444">
    <property type="entry name" value="fkbM_fam"/>
    <property type="match status" value="1"/>
</dbReference>
<dbReference type="EMBL" id="JAUSRF010000010">
    <property type="protein sequence ID" value="MDP9838381.1"/>
    <property type="molecule type" value="Genomic_DNA"/>
</dbReference>
<dbReference type="InterPro" id="IPR042099">
    <property type="entry name" value="ANL_N_sf"/>
</dbReference>
<dbReference type="PROSITE" id="PS50075">
    <property type="entry name" value="CARRIER"/>
    <property type="match status" value="2"/>
</dbReference>
<evidence type="ECO:0000259" key="8">
    <source>
        <dbReference type="PROSITE" id="PS52004"/>
    </source>
</evidence>
<dbReference type="InterPro" id="IPR001242">
    <property type="entry name" value="Condensation_dom"/>
</dbReference>
<dbReference type="InterPro" id="IPR018201">
    <property type="entry name" value="Ketoacyl_synth_AS"/>
</dbReference>
<comment type="cofactor">
    <cofactor evidence="1">
        <name>pantetheine 4'-phosphate</name>
        <dbReference type="ChEBI" id="CHEBI:47942"/>
    </cofactor>
</comment>
<keyword evidence="2" id="KW-0596">Phosphopantetheine</keyword>
<feature type="domain" description="Carrier" evidence="7">
    <location>
        <begin position="1264"/>
        <end position="1340"/>
    </location>
</feature>
<dbReference type="InterPro" id="IPR020806">
    <property type="entry name" value="PKS_PP-bd"/>
</dbReference>
<dbReference type="Gene3D" id="3.40.50.150">
    <property type="entry name" value="Vaccinia Virus protein VP39"/>
    <property type="match status" value="1"/>
</dbReference>
<evidence type="ECO:0000256" key="3">
    <source>
        <dbReference type="ARBA" id="ARBA00022553"/>
    </source>
</evidence>
<proteinExistence type="predicted"/>